<keyword evidence="1 6" id="KW-0808">Transferase</keyword>
<feature type="active site" description="Proton donor" evidence="5">
    <location>
        <position position="158"/>
    </location>
</feature>
<dbReference type="GO" id="GO:0016762">
    <property type="term" value="F:xyloglucan:xyloglucosyl transferase activity"/>
    <property type="evidence" value="ECO:0007669"/>
    <property type="project" value="UniProtKB-EC"/>
</dbReference>
<dbReference type="InterPro" id="IPR016455">
    <property type="entry name" value="XTH"/>
</dbReference>
<dbReference type="EC" id="2.4.1.207" evidence="6"/>
<evidence type="ECO:0000313" key="8">
    <source>
        <dbReference type="EMBL" id="KAG0471834.1"/>
    </source>
</evidence>
<accession>A0A835UQF0</accession>
<feature type="signal peptide" evidence="6">
    <location>
        <begin position="1"/>
        <end position="28"/>
    </location>
</feature>
<gene>
    <name evidence="8" type="ORF">HPP92_016380</name>
</gene>
<comment type="subcellular location">
    <subcellularLocation>
        <location evidence="6">Secreted</location>
        <location evidence="6">Cell wall</location>
    </subcellularLocation>
    <subcellularLocation>
        <location evidence="6">Secreted</location>
        <location evidence="6">Extracellular space</location>
        <location evidence="6">Apoplast</location>
    </subcellularLocation>
</comment>
<keyword evidence="6" id="KW-0964">Secreted</keyword>
<organism evidence="8 9">
    <name type="scientific">Vanilla planifolia</name>
    <name type="common">Vanilla</name>
    <dbReference type="NCBI Taxonomy" id="51239"/>
    <lineage>
        <taxon>Eukaryota</taxon>
        <taxon>Viridiplantae</taxon>
        <taxon>Streptophyta</taxon>
        <taxon>Embryophyta</taxon>
        <taxon>Tracheophyta</taxon>
        <taxon>Spermatophyta</taxon>
        <taxon>Magnoliopsida</taxon>
        <taxon>Liliopsida</taxon>
        <taxon>Asparagales</taxon>
        <taxon>Orchidaceae</taxon>
        <taxon>Vanilloideae</taxon>
        <taxon>Vanilleae</taxon>
        <taxon>Vanilla</taxon>
    </lineage>
</organism>
<evidence type="ECO:0000256" key="5">
    <source>
        <dbReference type="PIRSR" id="PIRSR005604-1"/>
    </source>
</evidence>
<keyword evidence="3" id="KW-1015">Disulfide bond</keyword>
<evidence type="ECO:0000256" key="4">
    <source>
        <dbReference type="ARBA" id="ARBA00023295"/>
    </source>
</evidence>
<feature type="domain" description="GH16" evidence="7">
    <location>
        <begin position="50"/>
        <end position="267"/>
    </location>
</feature>
<comment type="caution">
    <text evidence="8">The sequence shown here is derived from an EMBL/GenBank/DDBJ whole genome shotgun (WGS) entry which is preliminary data.</text>
</comment>
<comment type="function">
    <text evidence="6">Catalyzes xyloglucan endohydrolysis (XEH) and/or endotransglycosylation (XET). Cleaves and religates xyloglucan polymers, an essential constituent of the primary cell wall, and thereby participates in cell wall construction of growing tissues.</text>
</comment>
<keyword evidence="2 6" id="KW-0378">Hydrolase</keyword>
<protein>
    <recommendedName>
        <fullName evidence="6">Xyloglucan endotransglucosylase/hydrolase</fullName>
        <ecNumber evidence="6">2.4.1.207</ecNumber>
    </recommendedName>
</protein>
<comment type="similarity">
    <text evidence="6">Belongs to the glycosyl hydrolase 16 family.</text>
</comment>
<evidence type="ECO:0000256" key="2">
    <source>
        <dbReference type="ARBA" id="ARBA00022801"/>
    </source>
</evidence>
<dbReference type="GO" id="GO:0010411">
    <property type="term" value="P:xyloglucan metabolic process"/>
    <property type="evidence" value="ECO:0007669"/>
    <property type="project" value="InterPro"/>
</dbReference>
<reference evidence="8 9" key="1">
    <citation type="journal article" date="2020" name="Nat. Food">
        <title>A phased Vanilla planifolia genome enables genetic improvement of flavour and production.</title>
        <authorList>
            <person name="Hasing T."/>
            <person name="Tang H."/>
            <person name="Brym M."/>
            <person name="Khazi F."/>
            <person name="Huang T."/>
            <person name="Chambers A.H."/>
        </authorList>
    </citation>
    <scope>NUCLEOTIDE SEQUENCE [LARGE SCALE GENOMIC DNA]</scope>
    <source>
        <tissue evidence="8">Leaf</tissue>
    </source>
</reference>
<dbReference type="CDD" id="cd02176">
    <property type="entry name" value="GH16_XET"/>
    <property type="match status" value="1"/>
</dbReference>
<evidence type="ECO:0000256" key="6">
    <source>
        <dbReference type="RuleBase" id="RU361120"/>
    </source>
</evidence>
<feature type="chain" id="PRO_5033113477" description="Xyloglucan endotransglucosylase/hydrolase" evidence="6">
    <location>
        <begin position="29"/>
        <end position="336"/>
    </location>
</feature>
<feature type="active site" description="Nucleophile" evidence="5">
    <location>
        <position position="154"/>
    </location>
</feature>
<dbReference type="FunFam" id="2.60.120.200:FF:000025">
    <property type="entry name" value="Xyloglucan endotransglucosylase/hydrolase"/>
    <property type="match status" value="1"/>
</dbReference>
<evidence type="ECO:0000256" key="1">
    <source>
        <dbReference type="ARBA" id="ARBA00022679"/>
    </source>
</evidence>
<dbReference type="GO" id="GO:0048046">
    <property type="term" value="C:apoplast"/>
    <property type="evidence" value="ECO:0007669"/>
    <property type="project" value="UniProtKB-SubCell"/>
</dbReference>
<evidence type="ECO:0000313" key="9">
    <source>
        <dbReference type="Proteomes" id="UP000639772"/>
    </source>
</evidence>
<keyword evidence="6" id="KW-0052">Apoplast</keyword>
<evidence type="ECO:0000256" key="3">
    <source>
        <dbReference type="ARBA" id="ARBA00023157"/>
    </source>
</evidence>
<dbReference type="AlphaFoldDB" id="A0A835UQF0"/>
<dbReference type="Pfam" id="PF00722">
    <property type="entry name" value="Glyco_hydro_16"/>
    <property type="match status" value="1"/>
</dbReference>
<dbReference type="PIRSF" id="PIRSF005604">
    <property type="entry name" value="XET"/>
    <property type="match status" value="1"/>
</dbReference>
<dbReference type="GO" id="GO:0071555">
    <property type="term" value="P:cell wall organization"/>
    <property type="evidence" value="ECO:0007669"/>
    <property type="project" value="UniProtKB-KW"/>
</dbReference>
<keyword evidence="6" id="KW-0134">Cell wall</keyword>
<comment type="PTM">
    <text evidence="6">Contains at least one intrachain disulfide bond essential for its enzymatic activity.</text>
</comment>
<dbReference type="SUPFAM" id="SSF49899">
    <property type="entry name" value="Concanavalin A-like lectins/glucanases"/>
    <property type="match status" value="1"/>
</dbReference>
<dbReference type="InterPro" id="IPR000757">
    <property type="entry name" value="Beta-glucanase-like"/>
</dbReference>
<dbReference type="Proteomes" id="UP000639772">
    <property type="component" value="Unassembled WGS sequence"/>
</dbReference>
<dbReference type="InterPro" id="IPR044791">
    <property type="entry name" value="Beta-glucanase/XTH"/>
</dbReference>
<sequence>MITSQYMDSISHLSLLFLSSLIAACVTSKTHVVFDENYAVNREGDHVQDLDGQREVIPSKDQASGLMMKAPLLSNGEVQFGQNYVVSWGGDHVGILDGGMEVVLSMDKTSGSGFSSKLKYGSGFFHLKARIPGRNSAGVVTAFYLTSGTSNHDELDFEFLGNLEGKPITLQTNVFADGKGNREQRISLWFDPTADFHDYKILWNPYQIVFYADDVPIRVFGNKTNIGVGYPSQPMKIIASLWNGDDWATDGGRTKINWSYAPFKANFQGFNIDGCSTEVSDVSLCSSSSLWWNNQRYKQLSSAERLAYENVKKKYMTYDYCDDVKRFGTMPPECPQ</sequence>
<keyword evidence="4 6" id="KW-0326">Glycosidase</keyword>
<dbReference type="EMBL" id="JADCNM010000008">
    <property type="protein sequence ID" value="KAG0471834.1"/>
    <property type="molecule type" value="Genomic_DNA"/>
</dbReference>
<keyword evidence="6" id="KW-0732">Signal</keyword>
<evidence type="ECO:0000259" key="7">
    <source>
        <dbReference type="PROSITE" id="PS51762"/>
    </source>
</evidence>
<dbReference type="PROSITE" id="PS51762">
    <property type="entry name" value="GH16_2"/>
    <property type="match status" value="1"/>
</dbReference>
<proteinExistence type="inferred from homology"/>
<dbReference type="InterPro" id="IPR013320">
    <property type="entry name" value="ConA-like_dom_sf"/>
</dbReference>
<dbReference type="OrthoDB" id="4781at2759"/>
<dbReference type="PANTHER" id="PTHR31062">
    <property type="entry name" value="XYLOGLUCAN ENDOTRANSGLUCOSYLASE/HYDROLASE PROTEIN 8-RELATED"/>
    <property type="match status" value="1"/>
</dbReference>
<dbReference type="InterPro" id="IPR010713">
    <property type="entry name" value="XET_C"/>
</dbReference>
<dbReference type="Gene3D" id="2.60.120.200">
    <property type="match status" value="1"/>
</dbReference>
<dbReference type="GO" id="GO:0042546">
    <property type="term" value="P:cell wall biogenesis"/>
    <property type="evidence" value="ECO:0007669"/>
    <property type="project" value="InterPro"/>
</dbReference>
<dbReference type="Pfam" id="PF06955">
    <property type="entry name" value="XET_C"/>
    <property type="match status" value="1"/>
</dbReference>
<keyword evidence="6" id="KW-0961">Cell wall biogenesis/degradation</keyword>
<dbReference type="GO" id="GO:0004553">
    <property type="term" value="F:hydrolase activity, hydrolyzing O-glycosyl compounds"/>
    <property type="evidence" value="ECO:0007669"/>
    <property type="project" value="InterPro"/>
</dbReference>
<name>A0A835UQF0_VANPL</name>